<dbReference type="Gramene" id="OMO98031">
    <property type="protein sequence ID" value="OMO98031"/>
    <property type="gene ID" value="CCACVL1_04372"/>
</dbReference>
<evidence type="ECO:0000256" key="3">
    <source>
        <dbReference type="ARBA" id="ARBA00023125"/>
    </source>
</evidence>
<keyword evidence="3" id="KW-0238">DNA-binding</keyword>
<evidence type="ECO:0000313" key="8">
    <source>
        <dbReference type="Proteomes" id="UP000188268"/>
    </source>
</evidence>
<sequence length="136" mass="15642">MAIMMLHTIINNNKINGHYENPGPNFLQSVPMHTPQECAFRKRGRPGYIWTVNLELRGNLLVFRSGWPAFARAMRLKIGDLCTFTFIEREDDGCVVIDAERTRKSDLKKDDSPPPNITKFVMWGEGDNEHLLKIIN</sequence>
<dbReference type="Pfam" id="PF02362">
    <property type="entry name" value="B3"/>
    <property type="match status" value="1"/>
</dbReference>
<dbReference type="EMBL" id="AWWV01007151">
    <property type="protein sequence ID" value="OMO98031.1"/>
    <property type="molecule type" value="Genomic_DNA"/>
</dbReference>
<proteinExistence type="predicted"/>
<keyword evidence="4" id="KW-0804">Transcription</keyword>
<keyword evidence="2" id="KW-0805">Transcription regulation</keyword>
<dbReference type="GO" id="GO:0005634">
    <property type="term" value="C:nucleus"/>
    <property type="evidence" value="ECO:0007669"/>
    <property type="project" value="UniProtKB-SubCell"/>
</dbReference>
<feature type="domain" description="TF-B3" evidence="6">
    <location>
        <begin position="47"/>
        <end position="103"/>
    </location>
</feature>
<dbReference type="Gene3D" id="2.40.330.10">
    <property type="entry name" value="DNA-binding pseudobarrel domain"/>
    <property type="match status" value="1"/>
</dbReference>
<dbReference type="AlphaFoldDB" id="A0A1R3JTF1"/>
<dbReference type="CDD" id="cd10017">
    <property type="entry name" value="B3_DNA"/>
    <property type="match status" value="1"/>
</dbReference>
<evidence type="ECO:0000259" key="6">
    <source>
        <dbReference type="PROSITE" id="PS50863"/>
    </source>
</evidence>
<protein>
    <recommendedName>
        <fullName evidence="6">TF-B3 domain-containing protein</fullName>
    </recommendedName>
</protein>
<comment type="caution">
    <text evidence="7">The sequence shown here is derived from an EMBL/GenBank/DDBJ whole genome shotgun (WGS) entry which is preliminary data.</text>
</comment>
<evidence type="ECO:0000256" key="4">
    <source>
        <dbReference type="ARBA" id="ARBA00023163"/>
    </source>
</evidence>
<dbReference type="OrthoDB" id="1143226at2759"/>
<evidence type="ECO:0000256" key="2">
    <source>
        <dbReference type="ARBA" id="ARBA00023015"/>
    </source>
</evidence>
<dbReference type="PROSITE" id="PS50863">
    <property type="entry name" value="B3"/>
    <property type="match status" value="1"/>
</dbReference>
<dbReference type="GO" id="GO:0003677">
    <property type="term" value="F:DNA binding"/>
    <property type="evidence" value="ECO:0007669"/>
    <property type="project" value="UniProtKB-KW"/>
</dbReference>
<organism evidence="7 8">
    <name type="scientific">Corchorus capsularis</name>
    <name type="common">Jute</name>
    <dbReference type="NCBI Taxonomy" id="210143"/>
    <lineage>
        <taxon>Eukaryota</taxon>
        <taxon>Viridiplantae</taxon>
        <taxon>Streptophyta</taxon>
        <taxon>Embryophyta</taxon>
        <taxon>Tracheophyta</taxon>
        <taxon>Spermatophyta</taxon>
        <taxon>Magnoliopsida</taxon>
        <taxon>eudicotyledons</taxon>
        <taxon>Gunneridae</taxon>
        <taxon>Pentapetalae</taxon>
        <taxon>rosids</taxon>
        <taxon>malvids</taxon>
        <taxon>Malvales</taxon>
        <taxon>Malvaceae</taxon>
        <taxon>Grewioideae</taxon>
        <taxon>Apeibeae</taxon>
        <taxon>Corchorus</taxon>
    </lineage>
</organism>
<comment type="subcellular location">
    <subcellularLocation>
        <location evidence="1">Nucleus</location>
    </subcellularLocation>
</comment>
<reference evidence="7 8" key="1">
    <citation type="submission" date="2013-09" db="EMBL/GenBank/DDBJ databases">
        <title>Corchorus capsularis genome sequencing.</title>
        <authorList>
            <person name="Alam M."/>
            <person name="Haque M.S."/>
            <person name="Islam M.S."/>
            <person name="Emdad E.M."/>
            <person name="Islam M.M."/>
            <person name="Ahmed B."/>
            <person name="Halim A."/>
            <person name="Hossen Q.M.M."/>
            <person name="Hossain M.Z."/>
            <person name="Ahmed R."/>
            <person name="Khan M.M."/>
            <person name="Islam R."/>
            <person name="Rashid M.M."/>
            <person name="Khan S.A."/>
            <person name="Rahman M.S."/>
            <person name="Alam M."/>
        </authorList>
    </citation>
    <scope>NUCLEOTIDE SEQUENCE [LARGE SCALE GENOMIC DNA]</scope>
    <source>
        <strain evidence="8">cv. CVL-1</strain>
        <tissue evidence="7">Whole seedling</tissue>
    </source>
</reference>
<name>A0A1R3JTF1_COCAP</name>
<dbReference type="Proteomes" id="UP000188268">
    <property type="component" value="Unassembled WGS sequence"/>
</dbReference>
<evidence type="ECO:0000313" key="7">
    <source>
        <dbReference type="EMBL" id="OMO98031.1"/>
    </source>
</evidence>
<keyword evidence="8" id="KW-1185">Reference proteome</keyword>
<evidence type="ECO:0000256" key="5">
    <source>
        <dbReference type="ARBA" id="ARBA00023242"/>
    </source>
</evidence>
<dbReference type="InterPro" id="IPR003340">
    <property type="entry name" value="B3_DNA-bd"/>
</dbReference>
<evidence type="ECO:0000256" key="1">
    <source>
        <dbReference type="ARBA" id="ARBA00004123"/>
    </source>
</evidence>
<gene>
    <name evidence="7" type="ORF">CCACVL1_04372</name>
</gene>
<dbReference type="SUPFAM" id="SSF101936">
    <property type="entry name" value="DNA-binding pseudobarrel domain"/>
    <property type="match status" value="1"/>
</dbReference>
<dbReference type="InterPro" id="IPR015300">
    <property type="entry name" value="DNA-bd_pseudobarrel_sf"/>
</dbReference>
<keyword evidence="5" id="KW-0539">Nucleus</keyword>
<accession>A0A1R3JTF1</accession>